<proteinExistence type="predicted"/>
<gene>
    <name evidence="2" type="ORF">AAHA92_22081</name>
</gene>
<keyword evidence="1" id="KW-0812">Transmembrane</keyword>
<comment type="caution">
    <text evidence="2">The sequence shown here is derived from an EMBL/GenBank/DDBJ whole genome shotgun (WGS) entry which is preliminary data.</text>
</comment>
<accession>A0ABD1GMK0</accession>
<dbReference type="Proteomes" id="UP001567538">
    <property type="component" value="Unassembled WGS sequence"/>
</dbReference>
<reference evidence="2 3" key="1">
    <citation type="submission" date="2024-06" db="EMBL/GenBank/DDBJ databases">
        <title>A chromosome level genome sequence of Diviner's sage (Salvia divinorum).</title>
        <authorList>
            <person name="Ford S.A."/>
            <person name="Ro D.-K."/>
            <person name="Ness R.W."/>
            <person name="Phillips M.A."/>
        </authorList>
    </citation>
    <scope>NUCLEOTIDE SEQUENCE [LARGE SCALE GENOMIC DNA]</scope>
    <source>
        <strain evidence="2">SAF-2024a</strain>
        <tissue evidence="2">Leaf</tissue>
    </source>
</reference>
<sequence length="81" mass="9102">MNELVNYIAPQLTVPPFLLHSIEKTTFSFVALPLFILFTYIYINSLADSIENAIAEISFSISSARILESKLENFTNQTSIS</sequence>
<evidence type="ECO:0000256" key="1">
    <source>
        <dbReference type="SAM" id="Phobius"/>
    </source>
</evidence>
<keyword evidence="1" id="KW-1133">Transmembrane helix</keyword>
<protein>
    <submittedName>
        <fullName evidence="2">Uncharacterized protein</fullName>
    </submittedName>
</protein>
<keyword evidence="3" id="KW-1185">Reference proteome</keyword>
<organism evidence="2 3">
    <name type="scientific">Salvia divinorum</name>
    <name type="common">Maria pastora</name>
    <name type="synonym">Diviner's sage</name>
    <dbReference type="NCBI Taxonomy" id="28513"/>
    <lineage>
        <taxon>Eukaryota</taxon>
        <taxon>Viridiplantae</taxon>
        <taxon>Streptophyta</taxon>
        <taxon>Embryophyta</taxon>
        <taxon>Tracheophyta</taxon>
        <taxon>Spermatophyta</taxon>
        <taxon>Magnoliopsida</taxon>
        <taxon>eudicotyledons</taxon>
        <taxon>Gunneridae</taxon>
        <taxon>Pentapetalae</taxon>
        <taxon>asterids</taxon>
        <taxon>lamiids</taxon>
        <taxon>Lamiales</taxon>
        <taxon>Lamiaceae</taxon>
        <taxon>Nepetoideae</taxon>
        <taxon>Mentheae</taxon>
        <taxon>Salviinae</taxon>
        <taxon>Salvia</taxon>
        <taxon>Salvia subgen. Calosphace</taxon>
    </lineage>
</organism>
<dbReference type="EMBL" id="JBEAFC010000008">
    <property type="protein sequence ID" value="KAL1545341.1"/>
    <property type="molecule type" value="Genomic_DNA"/>
</dbReference>
<evidence type="ECO:0000313" key="2">
    <source>
        <dbReference type="EMBL" id="KAL1545341.1"/>
    </source>
</evidence>
<keyword evidence="1" id="KW-0472">Membrane</keyword>
<evidence type="ECO:0000313" key="3">
    <source>
        <dbReference type="Proteomes" id="UP001567538"/>
    </source>
</evidence>
<name>A0ABD1GMK0_SALDI</name>
<feature type="transmembrane region" description="Helical" evidence="1">
    <location>
        <begin position="25"/>
        <end position="43"/>
    </location>
</feature>
<dbReference type="AlphaFoldDB" id="A0ABD1GMK0"/>